<dbReference type="Proteomes" id="UP000695562">
    <property type="component" value="Unassembled WGS sequence"/>
</dbReference>
<feature type="transmembrane region" description="Helical" evidence="1">
    <location>
        <begin position="1464"/>
        <end position="1486"/>
    </location>
</feature>
<organism evidence="3 4">
    <name type="scientific">Polysphondylium violaceum</name>
    <dbReference type="NCBI Taxonomy" id="133409"/>
    <lineage>
        <taxon>Eukaryota</taxon>
        <taxon>Amoebozoa</taxon>
        <taxon>Evosea</taxon>
        <taxon>Eumycetozoa</taxon>
        <taxon>Dictyostelia</taxon>
        <taxon>Dictyosteliales</taxon>
        <taxon>Dictyosteliaceae</taxon>
        <taxon>Polysphondylium</taxon>
    </lineage>
</organism>
<name>A0A8J4PWR3_9MYCE</name>
<dbReference type="OrthoDB" id="2109252at2759"/>
<evidence type="ECO:0000313" key="4">
    <source>
        <dbReference type="Proteomes" id="UP000695562"/>
    </source>
</evidence>
<proteinExistence type="predicted"/>
<keyword evidence="1" id="KW-1133">Transmembrane helix</keyword>
<sequence>MVKTTINTQFVLLISFILSFLFLKSYGFELKSSSITEKTTNVLGAELNYALMDLEFDRDIYKIISVDCANYNCNIDTSVPDCSCDYTDPLECPKAASPGCPECPTDITIPYGEQNLTLYYCFNPDGASQDWITINANEPINIKRDTKDPIHIRYKAKGKECEGIKVLATPNQGIFYINWSPLPYDENLGRFSGISNKKIYVQMSICPTDNTEWALAPSWTSDTYFLTIFPDTPFIDLNVTINSHPVPPYTPPTIGCQNVLPTHQCINDGELVTGEGEAEQLKYFTYLVTEPKVLAFSFPSLAQDIDFFISDDPKYPEPTSTSNPKYDMESENDDYLVLSARPYPDGSPKVLYIGVSAFYTSNFSFVITSQGHNIYHRVADDFPLGGAYSILSSSRLFLSNGDIYSCYSWARCLSYVTLYPYSQNLPIWPTPPQFSYDLRFKGIQFEDTNNPSKGDVYRAAFLLSSKQGVSNQVNLDYASLLDAKIEFMGTLVDKDGNPLDGTYSVGPEMKLDCDYEQFNQVLQLINQEEDKLFSTTDFVKVNSLIFKIDTLTLSDAWTACSSSANSLLETSTRVFNMSTTICPYKISDPLYSTDPCCNTSSTFFQCCTPRTLPVNVSTFVGLHRDLINNQCMSPDCTSSILDEYYNSLSVVQDCDVTGYVSTNSQLETRNILRECKKLLVLPSCNFDSECGNYKCDLFSRTCMIPPVDIDKIYLQCVFSNLPTRYIFSIIQKYQLPQIESPSFTEALFKEFSMDDCTYITGVAYRTSYNYYSKDVYQGRCYAYNCLDLACETVHDVCYDGNIGGWKTDKLSSVDSCGQIGFCPREYCYDESSQDCIDNCNLVSGFCGYCATNKSDCFWFDQYQDKDSCEQASNACIYPVIDDIRSFDYNIPQEECEDLSLHGTCDKPCGHVCAGVTKKCAIADFIDEATCLANYVNVTYDSYAEMCYYTDISTKLDCDALNPDPSDENYPYTYWMDCGQRVLDECISPFPYGCYIEPVPCKNQKECENQGGQCSDDYFFSSKNIPFYPDKFGKCVRGHYFWKSNWLTPTCNSDTEKDSPMGCFYQDVYQPEGVVTQAKCNDLGQDFSWWSPATSRETCEQHKGCVMLDKSVYNLPYNHRFNEMNESLCNECGADSFRVWKNKFEWTPGKWTPARSVKPQWFDNHQYTYSGKVDRVLDYQRLFDEIDNSVNLHIADLYRSESLCRMERIEENLKSISCSCSGTGGDEECFSASALILGQTKPCATEQTLFKFSYGVLFFNATSVPHACTSTVVYQLSKQLFKSTTPQTLSSNFVSYRKPDNYGILNSKGAVIGTILGDGVRITTQGVNTYTLCFDISQNEESINSKYTVYDFAMEVNDNESENSTIKNILLSPMESVTFFNFNVSGVDPNMLCSNITFDQNVDSYFPIIRVEHWHDQNKEVFDKTATGLIYSLACLFLLTALWGLFQIGVVFFKYHTKVDTFKLVHILIVIETIFITIRCIYFFVIPSGTLQGNAVGDYILVVLPTFMYFTAFTIIISLWYMIVKTKSTGRNLVKRLQMVIFTINVILYLLFIVIVLVFHFSEKEIKSTSCGSRIVIEASNSPPQFVVSIVYAVIQALISLVIGSAFIYLGGSLYLSMRKSKVVETSVTASQQKKIFTVTFACSIGFILHCVFVLILVGAEPSNMVFSFLGLIITEIIPCISIFYCYNQGHFTGLKQSTVPKKLSYVEPNTQVFSKSKRGGGLTDSNFASGGSSINLSSSSSVSRN</sequence>
<dbReference type="Pfam" id="PF06454">
    <property type="entry name" value="THH1_TOM1-3_dom"/>
    <property type="match status" value="1"/>
</dbReference>
<dbReference type="GO" id="GO:0006935">
    <property type="term" value="P:chemotaxis"/>
    <property type="evidence" value="ECO:0007669"/>
    <property type="project" value="TreeGrafter"/>
</dbReference>
<comment type="caution">
    <text evidence="3">The sequence shown here is derived from an EMBL/GenBank/DDBJ whole genome shotgun (WGS) entry which is preliminary data.</text>
</comment>
<gene>
    <name evidence="3" type="ORF">CYY_003507</name>
</gene>
<accession>A0A8J4PWR3</accession>
<reference evidence="3" key="1">
    <citation type="submission" date="2020-01" db="EMBL/GenBank/DDBJ databases">
        <title>Development of genomics and gene disruption for Polysphondylium violaceum indicates a role for the polyketide synthase stlB in stalk morphogenesis.</title>
        <authorList>
            <person name="Narita B."/>
            <person name="Kawabe Y."/>
            <person name="Kin K."/>
            <person name="Saito T."/>
            <person name="Gibbs R."/>
            <person name="Kuspa A."/>
            <person name="Muzny D."/>
            <person name="Queller D."/>
            <person name="Richards S."/>
            <person name="Strassman J."/>
            <person name="Sucgang R."/>
            <person name="Worley K."/>
            <person name="Schaap P."/>
        </authorList>
    </citation>
    <scope>NUCLEOTIDE SEQUENCE</scope>
    <source>
        <strain evidence="3">QSvi11</strain>
    </source>
</reference>
<feature type="transmembrane region" description="Helical" evidence="1">
    <location>
        <begin position="1428"/>
        <end position="1452"/>
    </location>
</feature>
<feature type="transmembrane region" description="Helical" evidence="1">
    <location>
        <begin position="1589"/>
        <end position="1615"/>
    </location>
</feature>
<dbReference type="EMBL" id="AJWJ01000110">
    <property type="protein sequence ID" value="KAF2075202.1"/>
    <property type="molecule type" value="Genomic_DNA"/>
</dbReference>
<dbReference type="PANTHER" id="PTHR32102">
    <property type="entry name" value="DUF1084 DOMAIN-CONTAINING PROTEIN-RELATED"/>
    <property type="match status" value="1"/>
</dbReference>
<keyword evidence="1" id="KW-0812">Transmembrane</keyword>
<dbReference type="PANTHER" id="PTHR32102:SF13">
    <property type="entry name" value="THH1_TOM1_TOM3 DOMAIN-CONTAINING PROTEIN"/>
    <property type="match status" value="1"/>
</dbReference>
<feature type="domain" description="THH1/TOM1/TOM3" evidence="2">
    <location>
        <begin position="1413"/>
        <end position="1658"/>
    </location>
</feature>
<dbReference type="InterPro" id="IPR009457">
    <property type="entry name" value="THH1/TOM1/TOM3_dom"/>
</dbReference>
<feature type="transmembrane region" description="Helical" evidence="1">
    <location>
        <begin position="1498"/>
        <end position="1523"/>
    </location>
</feature>
<evidence type="ECO:0000256" key="1">
    <source>
        <dbReference type="SAM" id="Phobius"/>
    </source>
</evidence>
<feature type="transmembrane region" description="Helical" evidence="1">
    <location>
        <begin position="1535"/>
        <end position="1558"/>
    </location>
</feature>
<evidence type="ECO:0000259" key="2">
    <source>
        <dbReference type="Pfam" id="PF06454"/>
    </source>
</evidence>
<protein>
    <recommendedName>
        <fullName evidence="2">THH1/TOM1/TOM3 domain-containing protein</fullName>
    </recommendedName>
</protein>
<evidence type="ECO:0000313" key="3">
    <source>
        <dbReference type="EMBL" id="KAF2075202.1"/>
    </source>
</evidence>
<feature type="transmembrane region" description="Helical" evidence="1">
    <location>
        <begin position="1665"/>
        <end position="1686"/>
    </location>
</feature>
<keyword evidence="1" id="KW-0472">Membrane</keyword>
<feature type="transmembrane region" description="Helical" evidence="1">
    <location>
        <begin position="1635"/>
        <end position="1659"/>
    </location>
</feature>
<keyword evidence="4" id="KW-1185">Reference proteome</keyword>